<evidence type="ECO:0000313" key="1">
    <source>
        <dbReference type="EMBL" id="KAH7922361.1"/>
    </source>
</evidence>
<organism evidence="1 2">
    <name type="scientific">Leucogyrophana mollusca</name>
    <dbReference type="NCBI Taxonomy" id="85980"/>
    <lineage>
        <taxon>Eukaryota</taxon>
        <taxon>Fungi</taxon>
        <taxon>Dikarya</taxon>
        <taxon>Basidiomycota</taxon>
        <taxon>Agaricomycotina</taxon>
        <taxon>Agaricomycetes</taxon>
        <taxon>Agaricomycetidae</taxon>
        <taxon>Boletales</taxon>
        <taxon>Boletales incertae sedis</taxon>
        <taxon>Leucogyrophana</taxon>
    </lineage>
</organism>
<dbReference type="Proteomes" id="UP000790709">
    <property type="component" value="Unassembled WGS sequence"/>
</dbReference>
<evidence type="ECO:0000313" key="2">
    <source>
        <dbReference type="Proteomes" id="UP000790709"/>
    </source>
</evidence>
<keyword evidence="2" id="KW-1185">Reference proteome</keyword>
<gene>
    <name evidence="1" type="ORF">BV22DRAFT_1131520</name>
</gene>
<protein>
    <submittedName>
        <fullName evidence="1">Uncharacterized protein</fullName>
    </submittedName>
</protein>
<proteinExistence type="predicted"/>
<sequence length="230" mass="25286">MPRSSTATTSLRHDSSLSRSAGTGASDFDTITWMKKTTTVEETVVLSRTPRQPPRTENHLPPNVPLAPPPAQHSPPPIPPSLPSSAGRARISRPSVHAVGIPVPPEQYVPYIPRPDEIALPAPGLAPEGYWVITVGQEVGIFYHWVDVAERTNRISGSVQKKYHSFENALRIYTNKWRIGKLEPVPIYAGPFWPVLPTDDQPSPATSTASSDSLWQQLDDMSVQMSQVEI</sequence>
<comment type="caution">
    <text evidence="1">The sequence shown here is derived from an EMBL/GenBank/DDBJ whole genome shotgun (WGS) entry which is preliminary data.</text>
</comment>
<accession>A0ACB8B9E7</accession>
<reference evidence="1" key="1">
    <citation type="journal article" date="2021" name="New Phytol.">
        <title>Evolutionary innovations through gain and loss of genes in the ectomycorrhizal Boletales.</title>
        <authorList>
            <person name="Wu G."/>
            <person name="Miyauchi S."/>
            <person name="Morin E."/>
            <person name="Kuo A."/>
            <person name="Drula E."/>
            <person name="Varga T."/>
            <person name="Kohler A."/>
            <person name="Feng B."/>
            <person name="Cao Y."/>
            <person name="Lipzen A."/>
            <person name="Daum C."/>
            <person name="Hundley H."/>
            <person name="Pangilinan J."/>
            <person name="Johnson J."/>
            <person name="Barry K."/>
            <person name="LaButti K."/>
            <person name="Ng V."/>
            <person name="Ahrendt S."/>
            <person name="Min B."/>
            <person name="Choi I.G."/>
            <person name="Park H."/>
            <person name="Plett J.M."/>
            <person name="Magnuson J."/>
            <person name="Spatafora J.W."/>
            <person name="Nagy L.G."/>
            <person name="Henrissat B."/>
            <person name="Grigoriev I.V."/>
            <person name="Yang Z.L."/>
            <person name="Xu J."/>
            <person name="Martin F.M."/>
        </authorList>
    </citation>
    <scope>NUCLEOTIDE SEQUENCE</scope>
    <source>
        <strain evidence="1">KUC20120723A-06</strain>
    </source>
</reference>
<name>A0ACB8B9E7_9AGAM</name>
<dbReference type="EMBL" id="MU266488">
    <property type="protein sequence ID" value="KAH7922361.1"/>
    <property type="molecule type" value="Genomic_DNA"/>
</dbReference>